<accession>A0ABQ7XUQ3</accession>
<sequence>MDHKENWESREQDLVLKMKSNISEGDMGNDMGIDMTGIWKADFSGLQKYRVFRSINYGFDIIMEYLSNFGLTKWTGYKRMMGFF</sequence>
<comment type="caution">
    <text evidence="1">The sequence shown here is derived from an EMBL/GenBank/DDBJ whole genome shotgun (WGS) entry which is preliminary data.</text>
</comment>
<evidence type="ECO:0000313" key="2">
    <source>
        <dbReference type="Proteomes" id="UP000824890"/>
    </source>
</evidence>
<keyword evidence="2" id="KW-1185">Reference proteome</keyword>
<name>A0ABQ7XUQ3_BRANA</name>
<organism evidence="1 2">
    <name type="scientific">Brassica napus</name>
    <name type="common">Rape</name>
    <dbReference type="NCBI Taxonomy" id="3708"/>
    <lineage>
        <taxon>Eukaryota</taxon>
        <taxon>Viridiplantae</taxon>
        <taxon>Streptophyta</taxon>
        <taxon>Embryophyta</taxon>
        <taxon>Tracheophyta</taxon>
        <taxon>Spermatophyta</taxon>
        <taxon>Magnoliopsida</taxon>
        <taxon>eudicotyledons</taxon>
        <taxon>Gunneridae</taxon>
        <taxon>Pentapetalae</taxon>
        <taxon>rosids</taxon>
        <taxon>malvids</taxon>
        <taxon>Brassicales</taxon>
        <taxon>Brassicaceae</taxon>
        <taxon>Brassiceae</taxon>
        <taxon>Brassica</taxon>
    </lineage>
</organism>
<gene>
    <name evidence="1" type="ORF">HID58_087930</name>
</gene>
<evidence type="ECO:0000313" key="1">
    <source>
        <dbReference type="EMBL" id="KAH0859669.1"/>
    </source>
</evidence>
<reference evidence="1 2" key="1">
    <citation type="submission" date="2021-05" db="EMBL/GenBank/DDBJ databases">
        <title>Genome Assembly of Synthetic Allotetraploid Brassica napus Reveals Homoeologous Exchanges between Subgenomes.</title>
        <authorList>
            <person name="Davis J.T."/>
        </authorList>
    </citation>
    <scope>NUCLEOTIDE SEQUENCE [LARGE SCALE GENOMIC DNA]</scope>
    <source>
        <strain evidence="2">cv. Da-Ae</strain>
        <tissue evidence="1">Seedling</tissue>
    </source>
</reference>
<dbReference type="Proteomes" id="UP000824890">
    <property type="component" value="Unassembled WGS sequence"/>
</dbReference>
<dbReference type="EMBL" id="JAGKQM010000019">
    <property type="protein sequence ID" value="KAH0859669.1"/>
    <property type="molecule type" value="Genomic_DNA"/>
</dbReference>
<proteinExistence type="predicted"/>
<protein>
    <submittedName>
        <fullName evidence="1">Uncharacterized protein</fullName>
    </submittedName>
</protein>